<dbReference type="SMART" id="SM00530">
    <property type="entry name" value="HTH_XRE"/>
    <property type="match status" value="1"/>
</dbReference>
<evidence type="ECO:0000313" key="2">
    <source>
        <dbReference type="EMBL" id="SEH79691.1"/>
    </source>
</evidence>
<dbReference type="InterPro" id="IPR010982">
    <property type="entry name" value="Lambda_DNA-bd_dom_sf"/>
</dbReference>
<proteinExistence type="predicted"/>
<dbReference type="PROSITE" id="PS50943">
    <property type="entry name" value="HTH_CROC1"/>
    <property type="match status" value="1"/>
</dbReference>
<dbReference type="GO" id="GO:0003677">
    <property type="term" value="F:DNA binding"/>
    <property type="evidence" value="ECO:0007669"/>
    <property type="project" value="InterPro"/>
</dbReference>
<dbReference type="InterPro" id="IPR052345">
    <property type="entry name" value="Rad_response_metalloprotease"/>
</dbReference>
<name>A0A1H6L675_9GAMM</name>
<evidence type="ECO:0000259" key="1">
    <source>
        <dbReference type="PROSITE" id="PS50943"/>
    </source>
</evidence>
<dbReference type="Proteomes" id="UP000198559">
    <property type="component" value="Unassembled WGS sequence"/>
</dbReference>
<protein>
    <submittedName>
        <fullName evidence="2">Protein containing Helix-turn-helix type 3domain</fullName>
    </submittedName>
</protein>
<accession>A0A1H6L675</accession>
<dbReference type="CDD" id="cd00093">
    <property type="entry name" value="HTH_XRE"/>
    <property type="match status" value="1"/>
</dbReference>
<dbReference type="PANTHER" id="PTHR43236">
    <property type="entry name" value="ANTITOXIN HIGA1"/>
    <property type="match status" value="1"/>
</dbReference>
<evidence type="ECO:0000313" key="3">
    <source>
        <dbReference type="Proteomes" id="UP000198559"/>
    </source>
</evidence>
<reference evidence="3" key="1">
    <citation type="submission" date="2016-06" db="EMBL/GenBank/DDBJ databases">
        <authorList>
            <person name="Petersen J."/>
            <person name="Sayavedra L."/>
        </authorList>
    </citation>
    <scope>NUCLEOTIDE SEQUENCE [LARGE SCALE GENOMIC DNA]</scope>
    <source>
        <strain evidence="3">BazSymB</strain>
    </source>
</reference>
<dbReference type="PANTHER" id="PTHR43236:SF2">
    <property type="entry name" value="BLL0069 PROTEIN"/>
    <property type="match status" value="1"/>
</dbReference>
<organism evidence="2 3">
    <name type="scientific">Bathymodiolus azoricus thioautotrophic gill symbiont</name>
    <dbReference type="NCBI Taxonomy" id="235205"/>
    <lineage>
        <taxon>Bacteria</taxon>
        <taxon>Pseudomonadati</taxon>
        <taxon>Pseudomonadota</taxon>
        <taxon>Gammaproteobacteria</taxon>
        <taxon>sulfur-oxidizing symbionts</taxon>
    </lineage>
</organism>
<dbReference type="STRING" id="235205.BAZSYMB_SCAFFOLD00056_1"/>
<dbReference type="InterPro" id="IPR001387">
    <property type="entry name" value="Cro/C1-type_HTH"/>
</dbReference>
<dbReference type="SUPFAM" id="SSF47413">
    <property type="entry name" value="lambda repressor-like DNA-binding domains"/>
    <property type="match status" value="1"/>
</dbReference>
<gene>
    <name evidence="2" type="ORF">BAZSYMB_SCAFFOLD00056_1</name>
</gene>
<dbReference type="Gene3D" id="1.10.260.40">
    <property type="entry name" value="lambda repressor-like DNA-binding domains"/>
    <property type="match status" value="1"/>
</dbReference>
<dbReference type="AlphaFoldDB" id="A0A1H6L675"/>
<dbReference type="EMBL" id="CVUD02000147">
    <property type="protein sequence ID" value="SEH79691.1"/>
    <property type="molecule type" value="Genomic_DNA"/>
</dbReference>
<dbReference type="RefSeq" id="WP_202775737.1">
    <property type="nucleotide sequence ID" value="NZ_CAESAP020000133.1"/>
</dbReference>
<dbReference type="Pfam" id="PF01381">
    <property type="entry name" value="HTH_3"/>
    <property type="match status" value="1"/>
</dbReference>
<feature type="domain" description="HTH cro/C1-type" evidence="1">
    <location>
        <begin position="12"/>
        <end position="63"/>
    </location>
</feature>
<sequence>MKGVNPTILTWAREQSGFSLNDIATHFKKEPQFIRDWENGISSPSFPQLEKLANKYKRPTALFFFPEPPEEMLISQSFRTLPEQEESYIQPSLRHGNANELV</sequence>